<dbReference type="EMBL" id="JAGGLB010000020">
    <property type="protein sequence ID" value="MBP1993744.1"/>
    <property type="molecule type" value="Genomic_DNA"/>
</dbReference>
<dbReference type="RefSeq" id="WP_209975622.1">
    <property type="nucleotide sequence ID" value="NZ_JAGGLB010000020.1"/>
</dbReference>
<gene>
    <name evidence="2" type="ORF">J2Z66_005370</name>
</gene>
<organism evidence="2 3">
    <name type="scientific">Paenibacillus eucommiae</name>
    <dbReference type="NCBI Taxonomy" id="1355755"/>
    <lineage>
        <taxon>Bacteria</taxon>
        <taxon>Bacillati</taxon>
        <taxon>Bacillota</taxon>
        <taxon>Bacilli</taxon>
        <taxon>Bacillales</taxon>
        <taxon>Paenibacillaceae</taxon>
        <taxon>Paenibacillus</taxon>
    </lineage>
</organism>
<proteinExistence type="predicted"/>
<evidence type="ECO:0000313" key="3">
    <source>
        <dbReference type="Proteomes" id="UP001519287"/>
    </source>
</evidence>
<comment type="caution">
    <text evidence="2">The sequence shown here is derived from an EMBL/GenBank/DDBJ whole genome shotgun (WGS) entry which is preliminary data.</text>
</comment>
<keyword evidence="3" id="KW-1185">Reference proteome</keyword>
<dbReference type="SUPFAM" id="SSF53850">
    <property type="entry name" value="Periplasmic binding protein-like II"/>
    <property type="match status" value="1"/>
</dbReference>
<evidence type="ECO:0000256" key="1">
    <source>
        <dbReference type="SAM" id="SignalP"/>
    </source>
</evidence>
<name>A0ABS4J1M7_9BACL</name>
<feature type="signal peptide" evidence="1">
    <location>
        <begin position="1"/>
        <end position="26"/>
    </location>
</feature>
<accession>A0ABS4J1M7</accession>
<feature type="chain" id="PRO_5046188952" evidence="1">
    <location>
        <begin position="27"/>
        <end position="561"/>
    </location>
</feature>
<dbReference type="Gene3D" id="3.40.190.10">
    <property type="entry name" value="Periplasmic binding protein-like II"/>
    <property type="match status" value="2"/>
</dbReference>
<dbReference type="InterPro" id="IPR050490">
    <property type="entry name" value="Bact_solute-bd_prot1"/>
</dbReference>
<evidence type="ECO:0000313" key="2">
    <source>
        <dbReference type="EMBL" id="MBP1993744.1"/>
    </source>
</evidence>
<protein>
    <submittedName>
        <fullName evidence="2">Aldouronate transport system substrate-binding protein</fullName>
    </submittedName>
</protein>
<dbReference type="PANTHER" id="PTHR43649">
    <property type="entry name" value="ARABINOSE-BINDING PROTEIN-RELATED"/>
    <property type="match status" value="1"/>
</dbReference>
<reference evidence="2 3" key="1">
    <citation type="submission" date="2021-03" db="EMBL/GenBank/DDBJ databases">
        <title>Genomic Encyclopedia of Type Strains, Phase IV (KMG-IV): sequencing the most valuable type-strain genomes for metagenomic binning, comparative biology and taxonomic classification.</title>
        <authorList>
            <person name="Goeker M."/>
        </authorList>
    </citation>
    <scope>NUCLEOTIDE SEQUENCE [LARGE SCALE GENOMIC DNA]</scope>
    <source>
        <strain evidence="2 3">DSM 26048</strain>
    </source>
</reference>
<dbReference type="PANTHER" id="PTHR43649:SF12">
    <property type="entry name" value="DIACETYLCHITOBIOSE BINDING PROTEIN DASA"/>
    <property type="match status" value="1"/>
</dbReference>
<dbReference type="PROSITE" id="PS51257">
    <property type="entry name" value="PROKAR_LIPOPROTEIN"/>
    <property type="match status" value="1"/>
</dbReference>
<sequence>MKHGARSRSLKKAVMLVVLSTLVLLAACSSGDKKVNEQPGASEKPVTTVKPAAISPEGKFDPPIEITTGRSTEGMKFEEGRSIDNNQYYDAYLAQLGIGVKNAWVVSNLEGYINKMNVAVASGEIPELAVVSGAQLKRLVEADMIEDLSAAYEQYASENTKAMMTADGGNAMRASTYGGKLYALPITSSSVDSAGVLWIREDWLKKLNLTPPETMEDVVKIAKAFVDSDPSGKTIGIGMSKELNYMGSPNIGNLLNGFHAFPGSWVKDSSGKLVYGSTLPEMKPGLAKLAEMFKNGLMDKEFGVKDLSKVFETMSAGKLGLFFGDMAAPLYANNGSKKNDPNAEWKAYPIPSIDGAPIKVQVGGLSDQYHVIKKGYAHPQALVLLMNFWIEKNWYNPEPGLSRNVDTGILYYPYAIVTASPAEKNLNDHRAIAAALASGDDSKLDTDQKFYYGKIKKWQEKKDDVADWGYDRVFGSGNSSLEIIDNYTKSDMLNMTAFLGGSTPAMVEKMASLEKMEKVMITKIILGTAGLEEFDKFVSDWYKQGGEQITKEVNEWADAVK</sequence>
<keyword evidence="1" id="KW-0732">Signal</keyword>
<dbReference type="Proteomes" id="UP001519287">
    <property type="component" value="Unassembled WGS sequence"/>
</dbReference>